<dbReference type="EMBL" id="PYFT01000001">
    <property type="protein sequence ID" value="PSR53273.1"/>
    <property type="molecule type" value="Genomic_DNA"/>
</dbReference>
<evidence type="ECO:0000313" key="3">
    <source>
        <dbReference type="EMBL" id="PSR53273.1"/>
    </source>
</evidence>
<gene>
    <name evidence="3" type="ORF">AHMF7605_06880</name>
</gene>
<dbReference type="PANTHER" id="PTHR43019">
    <property type="entry name" value="SERINE ENDOPROTEASE DEGS"/>
    <property type="match status" value="1"/>
</dbReference>
<dbReference type="RefSeq" id="WP_106927735.1">
    <property type="nucleotide sequence ID" value="NZ_PYFT01000001.1"/>
</dbReference>
<name>A0A2T2YCQ1_9BACT</name>
<keyword evidence="3" id="KW-0378">Hydrolase</keyword>
<keyword evidence="2" id="KW-0472">Membrane</keyword>
<keyword evidence="2" id="KW-1133">Transmembrane helix</keyword>
<organism evidence="3 4">
    <name type="scientific">Adhaeribacter arboris</name>
    <dbReference type="NCBI Taxonomy" id="2072846"/>
    <lineage>
        <taxon>Bacteria</taxon>
        <taxon>Pseudomonadati</taxon>
        <taxon>Bacteroidota</taxon>
        <taxon>Cytophagia</taxon>
        <taxon>Cytophagales</taxon>
        <taxon>Hymenobacteraceae</taxon>
        <taxon>Adhaeribacter</taxon>
    </lineage>
</organism>
<reference evidence="3 4" key="1">
    <citation type="submission" date="2018-03" db="EMBL/GenBank/DDBJ databases">
        <title>Adhaeribacter sp. HMF7605 Genome sequencing and assembly.</title>
        <authorList>
            <person name="Kang H."/>
            <person name="Kang J."/>
            <person name="Cha I."/>
            <person name="Kim H."/>
            <person name="Joh K."/>
        </authorList>
    </citation>
    <scope>NUCLEOTIDE SEQUENCE [LARGE SCALE GENOMIC DNA]</scope>
    <source>
        <strain evidence="3 4">HMF7605</strain>
    </source>
</reference>
<comment type="caution">
    <text evidence="3">The sequence shown here is derived from an EMBL/GenBank/DDBJ whole genome shotgun (WGS) entry which is preliminary data.</text>
</comment>
<dbReference type="Pfam" id="PF13365">
    <property type="entry name" value="Trypsin_2"/>
    <property type="match status" value="1"/>
</dbReference>
<keyword evidence="2" id="KW-0812">Transmembrane</keyword>
<evidence type="ECO:0000256" key="2">
    <source>
        <dbReference type="SAM" id="Phobius"/>
    </source>
</evidence>
<protein>
    <submittedName>
        <fullName evidence="3">Serine protease</fullName>
    </submittedName>
</protein>
<feature type="transmembrane region" description="Helical" evidence="2">
    <location>
        <begin position="97"/>
        <end position="118"/>
    </location>
</feature>
<feature type="coiled-coil region" evidence="1">
    <location>
        <begin position="118"/>
        <end position="152"/>
    </location>
</feature>
<dbReference type="PANTHER" id="PTHR43019:SF23">
    <property type="entry name" value="PROTEASE DO-LIKE 5, CHLOROPLASTIC"/>
    <property type="match status" value="1"/>
</dbReference>
<dbReference type="Proteomes" id="UP000240357">
    <property type="component" value="Unassembled WGS sequence"/>
</dbReference>
<keyword evidence="1" id="KW-0175">Coiled coil</keyword>
<dbReference type="PRINTS" id="PR00834">
    <property type="entry name" value="PROTEASES2C"/>
</dbReference>
<evidence type="ECO:0000256" key="1">
    <source>
        <dbReference type="SAM" id="Coils"/>
    </source>
</evidence>
<sequence>MTERETFVLIERYLSGELSGEEQFDFDQHRRNDPVFADRYRDYQEFHGAMQVYKTRTALKQKLEVIHAAEITPSLAPKPAELPIIPSSWRVFWNQHFATMAVAASVAVITVFGSLLSIDAWRSVKKQQNARYSELRREVDQIKRSQRELIQDISGIPPVRNSQKDVRPASFSGTGFLLNADGYFVTSYHVIKDADSVYIENHKGLRYKVKEVYKDKLHDLAILKIVDSNFTSLGYLPYAFKSSPADLGDKVYTLGFPREDMVYGEGSLSSRSGFEGDTTAYQISIPVNPGNSGGPLIDSQGNLIGVISGKQIGQEGTAFAVKSAYLKDLIQGMGKDTLTEPIYLSRRNNLAGLARTQQIKKLQDYVFMVKIYN</sequence>
<keyword evidence="4" id="KW-1185">Reference proteome</keyword>
<dbReference type="GO" id="GO:0004252">
    <property type="term" value="F:serine-type endopeptidase activity"/>
    <property type="evidence" value="ECO:0007669"/>
    <property type="project" value="InterPro"/>
</dbReference>
<dbReference type="InterPro" id="IPR009003">
    <property type="entry name" value="Peptidase_S1_PA"/>
</dbReference>
<accession>A0A2T2YCQ1</accession>
<dbReference type="Gene3D" id="2.40.10.120">
    <property type="match status" value="1"/>
</dbReference>
<keyword evidence="3" id="KW-0645">Protease</keyword>
<dbReference type="AlphaFoldDB" id="A0A2T2YCQ1"/>
<dbReference type="InterPro" id="IPR001940">
    <property type="entry name" value="Peptidase_S1C"/>
</dbReference>
<dbReference type="GO" id="GO:0006508">
    <property type="term" value="P:proteolysis"/>
    <property type="evidence" value="ECO:0007669"/>
    <property type="project" value="UniProtKB-KW"/>
</dbReference>
<proteinExistence type="predicted"/>
<dbReference type="SUPFAM" id="SSF50494">
    <property type="entry name" value="Trypsin-like serine proteases"/>
    <property type="match status" value="1"/>
</dbReference>
<dbReference type="OrthoDB" id="9766361at2"/>
<evidence type="ECO:0000313" key="4">
    <source>
        <dbReference type="Proteomes" id="UP000240357"/>
    </source>
</evidence>